<sequence>MPVTTRRSRRKADMDDAHSSDNGPSIKRVRTMTKANDVQLGYLLSVYDSMNADDGQVQIAAEHTGLSEPWIRRWMYREKRGRKRGSPPFSTSPPASSAPSSSHIMTLDTSFQSNPPDTSSSIQVLPSLEFRNTYSSTYAHKPQVSCANNVHAEEFQPHMYDTSRITDHSSLASGSNGSQSLLAPTPYLAASTATQSRFEFVLDSSDSQHSLSRSMTRSPSLGYIPLVFPYGTPAQEPQTDNHPAEPAPEELNLDSSETATHEDPQEHDSPMDIVVPPATLTSLPSVPTLDLLSSYMDPTVEIPELDPSQSNNAYLSQLLQEAEAAYTPLPDVLGYPFPPSYVTQATLPPSDPGPSAQYPQKIPVSVKMDYASLFVYQDADDVSLPLADPVGTHASSSQTPLLNAGHARTTSGSTFNMSFAPSLQSHSTSVYPGGGRPRAGRSDHSTASIPNTTSFSNPLSYLYGHTPLAQPWAPQQAQPLAALGSRRIHAIDSPGKASSSTAIE</sequence>
<feature type="compositionally biased region" description="Low complexity" evidence="1">
    <location>
        <begin position="86"/>
        <end position="102"/>
    </location>
</feature>
<dbReference type="Proteomes" id="UP000813824">
    <property type="component" value="Unassembled WGS sequence"/>
</dbReference>
<evidence type="ECO:0000313" key="3">
    <source>
        <dbReference type="Proteomes" id="UP000813824"/>
    </source>
</evidence>
<comment type="caution">
    <text evidence="2">The sequence shown here is derived from an EMBL/GenBank/DDBJ whole genome shotgun (WGS) entry which is preliminary data.</text>
</comment>
<accession>A0A8K0UEN8</accession>
<gene>
    <name evidence="2" type="ORF">BXZ70DRAFT_632354</name>
</gene>
<feature type="region of interest" description="Disordered" evidence="1">
    <location>
        <begin position="1"/>
        <end position="26"/>
    </location>
</feature>
<evidence type="ECO:0000256" key="1">
    <source>
        <dbReference type="SAM" id="MobiDB-lite"/>
    </source>
</evidence>
<feature type="compositionally biased region" description="Polar residues" evidence="1">
    <location>
        <begin position="103"/>
        <end position="122"/>
    </location>
</feature>
<feature type="compositionally biased region" description="Basic residues" evidence="1">
    <location>
        <begin position="1"/>
        <end position="10"/>
    </location>
</feature>
<feature type="region of interest" description="Disordered" evidence="1">
    <location>
        <begin position="424"/>
        <end position="451"/>
    </location>
</feature>
<feature type="compositionally biased region" description="Basic and acidic residues" evidence="1">
    <location>
        <begin position="259"/>
        <end position="270"/>
    </location>
</feature>
<protein>
    <submittedName>
        <fullName evidence="2">Uncharacterized protein</fullName>
    </submittedName>
</protein>
<feature type="region of interest" description="Disordered" evidence="1">
    <location>
        <begin position="227"/>
        <end position="272"/>
    </location>
</feature>
<feature type="region of interest" description="Disordered" evidence="1">
    <location>
        <begin position="478"/>
        <end position="504"/>
    </location>
</feature>
<keyword evidence="3" id="KW-1185">Reference proteome</keyword>
<dbReference type="OrthoDB" id="2757543at2759"/>
<name>A0A8K0UEN8_9AGAR</name>
<organism evidence="2 3">
    <name type="scientific">Cristinia sonorae</name>
    <dbReference type="NCBI Taxonomy" id="1940300"/>
    <lineage>
        <taxon>Eukaryota</taxon>
        <taxon>Fungi</taxon>
        <taxon>Dikarya</taxon>
        <taxon>Basidiomycota</taxon>
        <taxon>Agaricomycotina</taxon>
        <taxon>Agaricomycetes</taxon>
        <taxon>Agaricomycetidae</taxon>
        <taxon>Agaricales</taxon>
        <taxon>Pleurotineae</taxon>
        <taxon>Stephanosporaceae</taxon>
        <taxon>Cristinia</taxon>
    </lineage>
</organism>
<dbReference type="EMBL" id="JAEVFJ010000051">
    <property type="protein sequence ID" value="KAH8082024.1"/>
    <property type="molecule type" value="Genomic_DNA"/>
</dbReference>
<evidence type="ECO:0000313" key="2">
    <source>
        <dbReference type="EMBL" id="KAH8082024.1"/>
    </source>
</evidence>
<dbReference type="AlphaFoldDB" id="A0A8K0UEN8"/>
<reference evidence="2" key="1">
    <citation type="journal article" date="2021" name="New Phytol.">
        <title>Evolutionary innovations through gain and loss of genes in the ectomycorrhizal Boletales.</title>
        <authorList>
            <person name="Wu G."/>
            <person name="Miyauchi S."/>
            <person name="Morin E."/>
            <person name="Kuo A."/>
            <person name="Drula E."/>
            <person name="Varga T."/>
            <person name="Kohler A."/>
            <person name="Feng B."/>
            <person name="Cao Y."/>
            <person name="Lipzen A."/>
            <person name="Daum C."/>
            <person name="Hundley H."/>
            <person name="Pangilinan J."/>
            <person name="Johnson J."/>
            <person name="Barry K."/>
            <person name="LaButti K."/>
            <person name="Ng V."/>
            <person name="Ahrendt S."/>
            <person name="Min B."/>
            <person name="Choi I.G."/>
            <person name="Park H."/>
            <person name="Plett J.M."/>
            <person name="Magnuson J."/>
            <person name="Spatafora J.W."/>
            <person name="Nagy L.G."/>
            <person name="Henrissat B."/>
            <person name="Grigoriev I.V."/>
            <person name="Yang Z.L."/>
            <person name="Xu J."/>
            <person name="Martin F.M."/>
        </authorList>
    </citation>
    <scope>NUCLEOTIDE SEQUENCE</scope>
    <source>
        <strain evidence="2">KKN 215</strain>
    </source>
</reference>
<proteinExistence type="predicted"/>
<feature type="region of interest" description="Disordered" evidence="1">
    <location>
        <begin position="81"/>
        <end position="122"/>
    </location>
</feature>